<dbReference type="SMART" id="SM00267">
    <property type="entry name" value="GGDEF"/>
    <property type="match status" value="1"/>
</dbReference>
<dbReference type="CDD" id="cd01948">
    <property type="entry name" value="EAL"/>
    <property type="match status" value="1"/>
</dbReference>
<dbReference type="SUPFAM" id="SSF55073">
    <property type="entry name" value="Nucleotide cyclase"/>
    <property type="match status" value="1"/>
</dbReference>
<dbReference type="Pfam" id="PF08447">
    <property type="entry name" value="PAS_3"/>
    <property type="match status" value="1"/>
</dbReference>
<feature type="domain" description="GGDEF" evidence="6">
    <location>
        <begin position="395"/>
        <end position="528"/>
    </location>
</feature>
<dbReference type="FunFam" id="3.20.20.450:FF:000001">
    <property type="entry name" value="Cyclic di-GMP phosphodiesterase yahA"/>
    <property type="match status" value="1"/>
</dbReference>
<feature type="transmembrane region" description="Helical" evidence="2">
    <location>
        <begin position="6"/>
        <end position="26"/>
    </location>
</feature>
<dbReference type="SUPFAM" id="SSF55785">
    <property type="entry name" value="PYP-like sensor domain (PAS domain)"/>
    <property type="match status" value="1"/>
</dbReference>
<dbReference type="RefSeq" id="WP_124703539.1">
    <property type="nucleotide sequence ID" value="NZ_BGOW01000002.1"/>
</dbReference>
<dbReference type="InterPro" id="IPR001633">
    <property type="entry name" value="EAL_dom"/>
</dbReference>
<sequence length="790" mass="88171">MEKHTWLVRIVLVLAGLVLVTAWLLYRGNQNNLVAESQVNTTYRALYYSEHLWSQLQQAKVDHAAYLHDANAQTLKRYRQDIQEAENALRELGLLMRTTTEGYGQIIQLRQHVWSYMSELDASPGTTDTRPLAQTQTPAGQTQMAAIVRDLQAFQSVQRLRLQQFQEQRNRSRRVLLMTIQINALLVLATLLFTAYLIRVYAVRRRQSQAELEQIISTSTEQLRSEVLRHQAARETLQASEVKFRTLTETTAAAIFIYQGDYIVYANPEAERISGYSAAELRNMQPWQLVHPDYRELAHARADARMAGQEVPSRYEIPIQTRTGETRWLDFTAGVIIYEGRQAGLGTAYDITERKQQEAALAHLATHDSLTDLPNQVLAVERLRSALNEAERRHRLVGVVQLNLKRFKAVNDNLGHAGGNQVLQQVAQRLKPLMHGEDTLARPDSDKFLVILSNLVYPGEAARRVQQLIETFQIPFNVEGREVFIKACAGVTFYPSDGSDAESLLRTAATALNRGSSNDSECISYYSSGMFEQASHRLTLEASLHRALERHELVLHYQPKYRLDDGEISSVESLLRWQHPEYGMISPKDFIAMAEEVGLIVPVGEWAITAACAQAVAWRDAGLPLTVAVNLSALHFSSKGLVAHVRQTLAESGLPANFLELEITETALIGDMGSSIAKLNELSALGVRLALDDFGTGYSSFSYLRHLPINSLKIDRSFVTDIVENVQSSAIVSAIIGLAHGLGLEVVAEGVETAAQRIKLEQLGCDLIQGYLISRALPEDELSALLAAVK</sequence>
<dbReference type="Pfam" id="PF00990">
    <property type="entry name" value="GGDEF"/>
    <property type="match status" value="1"/>
</dbReference>
<dbReference type="EMBL" id="BGOW01000002">
    <property type="protein sequence ID" value="GBL44710.1"/>
    <property type="molecule type" value="Genomic_DNA"/>
</dbReference>
<dbReference type="SMART" id="SM00052">
    <property type="entry name" value="EAL"/>
    <property type="match status" value="1"/>
</dbReference>
<accession>A0A401JAX8</accession>
<evidence type="ECO:0000259" key="4">
    <source>
        <dbReference type="PROSITE" id="PS50113"/>
    </source>
</evidence>
<keyword evidence="2" id="KW-1133">Transmembrane helix</keyword>
<gene>
    <name evidence="7" type="ORF">SFMTTN_0511</name>
</gene>
<feature type="coiled-coil region" evidence="1">
    <location>
        <begin position="68"/>
        <end position="95"/>
    </location>
</feature>
<evidence type="ECO:0000259" key="5">
    <source>
        <dbReference type="PROSITE" id="PS50883"/>
    </source>
</evidence>
<feature type="domain" description="PAC" evidence="4">
    <location>
        <begin position="313"/>
        <end position="363"/>
    </location>
</feature>
<dbReference type="PANTHER" id="PTHR44757:SF2">
    <property type="entry name" value="BIOFILM ARCHITECTURE MAINTENANCE PROTEIN MBAA"/>
    <property type="match status" value="1"/>
</dbReference>
<comment type="caution">
    <text evidence="7">The sequence shown here is derived from an EMBL/GenBank/DDBJ whole genome shotgun (WGS) entry which is preliminary data.</text>
</comment>
<dbReference type="PANTHER" id="PTHR44757">
    <property type="entry name" value="DIGUANYLATE CYCLASE DGCP"/>
    <property type="match status" value="1"/>
</dbReference>
<dbReference type="Gene3D" id="3.30.70.270">
    <property type="match status" value="1"/>
</dbReference>
<dbReference type="CDD" id="cd01949">
    <property type="entry name" value="GGDEF"/>
    <property type="match status" value="1"/>
</dbReference>
<dbReference type="InterPro" id="IPR000014">
    <property type="entry name" value="PAS"/>
</dbReference>
<dbReference type="InterPro" id="IPR029787">
    <property type="entry name" value="Nucleotide_cyclase"/>
</dbReference>
<dbReference type="Pfam" id="PF00563">
    <property type="entry name" value="EAL"/>
    <property type="match status" value="1"/>
</dbReference>
<dbReference type="AlphaFoldDB" id="A0A401JAX8"/>
<dbReference type="InterPro" id="IPR035965">
    <property type="entry name" value="PAS-like_dom_sf"/>
</dbReference>
<evidence type="ECO:0000259" key="6">
    <source>
        <dbReference type="PROSITE" id="PS50887"/>
    </source>
</evidence>
<keyword evidence="2" id="KW-0812">Transmembrane</keyword>
<dbReference type="Gene3D" id="3.30.450.20">
    <property type="entry name" value="PAS domain"/>
    <property type="match status" value="1"/>
</dbReference>
<dbReference type="Gene3D" id="3.20.20.450">
    <property type="entry name" value="EAL domain"/>
    <property type="match status" value="1"/>
</dbReference>
<feature type="transmembrane region" description="Helical" evidence="2">
    <location>
        <begin position="175"/>
        <end position="198"/>
    </location>
</feature>
<keyword evidence="1" id="KW-0175">Coiled coil</keyword>
<dbReference type="PROSITE" id="PS50887">
    <property type="entry name" value="GGDEF"/>
    <property type="match status" value="1"/>
</dbReference>
<reference evidence="7 8" key="1">
    <citation type="journal article" date="2019" name="Front. Microbiol.">
        <title>Genomes of Neutrophilic Sulfur-Oxidizing Chemolithoautotrophs Representing 9 Proteobacterial Species From 8 Genera.</title>
        <authorList>
            <person name="Watanabe T."/>
            <person name="Kojima H."/>
            <person name="Umezawa K."/>
            <person name="Hori C."/>
            <person name="Takasuka T.E."/>
            <person name="Kato Y."/>
            <person name="Fukui M."/>
        </authorList>
    </citation>
    <scope>NUCLEOTIDE SEQUENCE [LARGE SCALE GENOMIC DNA]</scope>
    <source>
        <strain evidence="7 8">TTN</strain>
    </source>
</reference>
<dbReference type="InterPro" id="IPR052155">
    <property type="entry name" value="Biofilm_reg_signaling"/>
</dbReference>
<dbReference type="SMART" id="SM00091">
    <property type="entry name" value="PAS"/>
    <property type="match status" value="1"/>
</dbReference>
<name>A0A401JAX8_9PROT</name>
<evidence type="ECO:0000256" key="1">
    <source>
        <dbReference type="SAM" id="Coils"/>
    </source>
</evidence>
<dbReference type="InterPro" id="IPR000160">
    <property type="entry name" value="GGDEF_dom"/>
</dbReference>
<dbReference type="InterPro" id="IPR000700">
    <property type="entry name" value="PAS-assoc_C"/>
</dbReference>
<dbReference type="SUPFAM" id="SSF141868">
    <property type="entry name" value="EAL domain-like"/>
    <property type="match status" value="1"/>
</dbReference>
<dbReference type="PROSITE" id="PS50113">
    <property type="entry name" value="PAC"/>
    <property type="match status" value="1"/>
</dbReference>
<dbReference type="NCBIfam" id="TIGR00229">
    <property type="entry name" value="sensory_box"/>
    <property type="match status" value="1"/>
</dbReference>
<dbReference type="InterPro" id="IPR035919">
    <property type="entry name" value="EAL_sf"/>
</dbReference>
<evidence type="ECO:0000256" key="2">
    <source>
        <dbReference type="SAM" id="Phobius"/>
    </source>
</evidence>
<dbReference type="InterPro" id="IPR013655">
    <property type="entry name" value="PAS_fold_3"/>
</dbReference>
<feature type="domain" description="PAS" evidence="3">
    <location>
        <begin position="240"/>
        <end position="309"/>
    </location>
</feature>
<dbReference type="InterPro" id="IPR043128">
    <property type="entry name" value="Rev_trsase/Diguanyl_cyclase"/>
</dbReference>
<evidence type="ECO:0000313" key="7">
    <source>
        <dbReference type="EMBL" id="GBL44710.1"/>
    </source>
</evidence>
<protein>
    <submittedName>
        <fullName evidence="7">Diguanylate cyclase/phosphodiesterase</fullName>
    </submittedName>
</protein>
<dbReference type="Proteomes" id="UP000286806">
    <property type="component" value="Unassembled WGS sequence"/>
</dbReference>
<dbReference type="CDD" id="cd00130">
    <property type="entry name" value="PAS"/>
    <property type="match status" value="1"/>
</dbReference>
<dbReference type="OrthoDB" id="9813903at2"/>
<proteinExistence type="predicted"/>
<dbReference type="NCBIfam" id="TIGR00254">
    <property type="entry name" value="GGDEF"/>
    <property type="match status" value="1"/>
</dbReference>
<evidence type="ECO:0000313" key="8">
    <source>
        <dbReference type="Proteomes" id="UP000286806"/>
    </source>
</evidence>
<dbReference type="PROSITE" id="PS50112">
    <property type="entry name" value="PAS"/>
    <property type="match status" value="1"/>
</dbReference>
<dbReference type="PROSITE" id="PS50883">
    <property type="entry name" value="EAL"/>
    <property type="match status" value="1"/>
</dbReference>
<organism evidence="7 8">
    <name type="scientific">Sulfuriferula multivorans</name>
    <dbReference type="NCBI Taxonomy" id="1559896"/>
    <lineage>
        <taxon>Bacteria</taxon>
        <taxon>Pseudomonadati</taxon>
        <taxon>Pseudomonadota</taxon>
        <taxon>Betaproteobacteria</taxon>
        <taxon>Nitrosomonadales</taxon>
        <taxon>Sulfuricellaceae</taxon>
        <taxon>Sulfuriferula</taxon>
    </lineage>
</organism>
<keyword evidence="8" id="KW-1185">Reference proteome</keyword>
<evidence type="ECO:0000259" key="3">
    <source>
        <dbReference type="PROSITE" id="PS50112"/>
    </source>
</evidence>
<keyword evidence="2" id="KW-0472">Membrane</keyword>
<feature type="domain" description="EAL" evidence="5">
    <location>
        <begin position="537"/>
        <end position="790"/>
    </location>
</feature>